<evidence type="ECO:0000313" key="2">
    <source>
        <dbReference type="EMBL" id="KAJ2001813.1"/>
    </source>
</evidence>
<gene>
    <name evidence="2" type="ORF">H4R26_003925</name>
</gene>
<dbReference type="Pfam" id="PF12706">
    <property type="entry name" value="Lactamase_B_2"/>
    <property type="match status" value="1"/>
</dbReference>
<organism evidence="2 3">
    <name type="scientific">Coemansia thaxteri</name>
    <dbReference type="NCBI Taxonomy" id="2663907"/>
    <lineage>
        <taxon>Eukaryota</taxon>
        <taxon>Fungi</taxon>
        <taxon>Fungi incertae sedis</taxon>
        <taxon>Zoopagomycota</taxon>
        <taxon>Kickxellomycotina</taxon>
        <taxon>Kickxellomycetes</taxon>
        <taxon>Kickxellales</taxon>
        <taxon>Kickxellaceae</taxon>
        <taxon>Coemansia</taxon>
    </lineage>
</organism>
<accession>A0A9W8BBV2</accession>
<dbReference type="SUPFAM" id="SSF56281">
    <property type="entry name" value="Metallo-hydrolase/oxidoreductase"/>
    <property type="match status" value="1"/>
</dbReference>
<evidence type="ECO:0000259" key="1">
    <source>
        <dbReference type="Pfam" id="PF12706"/>
    </source>
</evidence>
<name>A0A9W8BBV2_9FUNG</name>
<reference evidence="2" key="1">
    <citation type="submission" date="2022-07" db="EMBL/GenBank/DDBJ databases">
        <title>Phylogenomic reconstructions and comparative analyses of Kickxellomycotina fungi.</title>
        <authorList>
            <person name="Reynolds N.K."/>
            <person name="Stajich J.E."/>
            <person name="Barry K."/>
            <person name="Grigoriev I.V."/>
            <person name="Crous P."/>
            <person name="Smith M.E."/>
        </authorList>
    </citation>
    <scope>NUCLEOTIDE SEQUENCE</scope>
    <source>
        <strain evidence="2">IMI 214461</strain>
    </source>
</reference>
<dbReference type="Gene3D" id="3.60.15.10">
    <property type="entry name" value="Ribonuclease Z/Hydroxyacylglutathione hydrolase-like"/>
    <property type="match status" value="1"/>
</dbReference>
<dbReference type="EMBL" id="JANBQF010000362">
    <property type="protein sequence ID" value="KAJ2001813.1"/>
    <property type="molecule type" value="Genomic_DNA"/>
</dbReference>
<comment type="caution">
    <text evidence="2">The sequence shown here is derived from an EMBL/GenBank/DDBJ whole genome shotgun (WGS) entry which is preliminary data.</text>
</comment>
<keyword evidence="3" id="KW-1185">Reference proteome</keyword>
<dbReference type="PANTHER" id="PTHR42663:SF6">
    <property type="entry name" value="HYDROLASE C777.06C-RELATED"/>
    <property type="match status" value="1"/>
</dbReference>
<feature type="domain" description="Metallo-beta-lactamase" evidence="1">
    <location>
        <begin position="71"/>
        <end position="263"/>
    </location>
</feature>
<sequence>MIPTTNTKSRVREIIFLGTGTAACIPIIPCVTSDNPQCKACKPALTVEGAKNRRLNTSLLVRIDHADGRERNIVIDCGKTFLESALNVFVKHNVKIIDAVLLTHGHADAMFGLDDLRQWSATLNTAIPIYCDKTTLGVVAQTFPYLVDTKCATGGGEVTSLKFHVIDDLTVPFVCEDIEFQPLNVEHGTYSDGRPFYFTGFRFDDISYISDVSRIPDETRPLIEGTNLLIIDAVKWYTYHSHFSYWDALAEVRNFRPERAIFTGFCHEIEHSEMEVQGKKILAEEGLVVDPAYDGMVISFD</sequence>
<dbReference type="PANTHER" id="PTHR42663">
    <property type="entry name" value="HYDROLASE C777.06C-RELATED-RELATED"/>
    <property type="match status" value="1"/>
</dbReference>
<evidence type="ECO:0000313" key="3">
    <source>
        <dbReference type="Proteomes" id="UP001150907"/>
    </source>
</evidence>
<dbReference type="InterPro" id="IPR001279">
    <property type="entry name" value="Metallo-B-lactamas"/>
</dbReference>
<protein>
    <recommendedName>
        <fullName evidence="1">Metallo-beta-lactamase domain-containing protein</fullName>
    </recommendedName>
</protein>
<proteinExistence type="predicted"/>
<dbReference type="CDD" id="cd16279">
    <property type="entry name" value="metallo-hydrolase-like_MBL-fold"/>
    <property type="match status" value="1"/>
</dbReference>
<dbReference type="AlphaFoldDB" id="A0A9W8BBV2"/>
<dbReference type="Proteomes" id="UP001150907">
    <property type="component" value="Unassembled WGS sequence"/>
</dbReference>
<dbReference type="InterPro" id="IPR036866">
    <property type="entry name" value="RibonucZ/Hydroxyglut_hydro"/>
</dbReference>
<dbReference type="OrthoDB" id="341300at2759"/>